<evidence type="ECO:0000256" key="1">
    <source>
        <dbReference type="SAM" id="MobiDB-lite"/>
    </source>
</evidence>
<dbReference type="AlphaFoldDB" id="A0A1D1XX68"/>
<reference evidence="2" key="1">
    <citation type="submission" date="2015-07" db="EMBL/GenBank/DDBJ databases">
        <title>Transcriptome Assembly of Anthurium amnicola.</title>
        <authorList>
            <person name="Suzuki J."/>
        </authorList>
    </citation>
    <scope>NUCLEOTIDE SEQUENCE</scope>
</reference>
<gene>
    <name evidence="2" type="primary">cobB_19</name>
    <name evidence="2" type="ORF">g.3434</name>
</gene>
<proteinExistence type="predicted"/>
<feature type="non-terminal residue" evidence="2">
    <location>
        <position position="1"/>
    </location>
</feature>
<name>A0A1D1XX68_9ARAE</name>
<protein>
    <submittedName>
        <fullName evidence="2">Putative cobyrinic acid A,C-diamide synthase</fullName>
    </submittedName>
</protein>
<accession>A0A1D1XX68</accession>
<evidence type="ECO:0000313" key="2">
    <source>
        <dbReference type="EMBL" id="JAT46986.1"/>
    </source>
</evidence>
<sequence>FIRDESGTSRSFALTRNEEALIREDYICEEVKRKGPQQGFPRLVVCSGPFPSTRKNGVAEREGCPGEVLQLDITVAGRVPREEDGVGCRHSGTQAPPEHRQGSLDRWDLLVDPRCPADHRDGPGAAVDRARDAAGQPSRHPGRSPTSSQLTPRRRSHRAWLGFDFFCRETAVPSR</sequence>
<feature type="compositionally biased region" description="Basic and acidic residues" evidence="1">
    <location>
        <begin position="97"/>
        <end position="132"/>
    </location>
</feature>
<organism evidence="2">
    <name type="scientific">Anthurium amnicola</name>
    <dbReference type="NCBI Taxonomy" id="1678845"/>
    <lineage>
        <taxon>Eukaryota</taxon>
        <taxon>Viridiplantae</taxon>
        <taxon>Streptophyta</taxon>
        <taxon>Embryophyta</taxon>
        <taxon>Tracheophyta</taxon>
        <taxon>Spermatophyta</taxon>
        <taxon>Magnoliopsida</taxon>
        <taxon>Liliopsida</taxon>
        <taxon>Araceae</taxon>
        <taxon>Pothoideae</taxon>
        <taxon>Potheae</taxon>
        <taxon>Anthurium</taxon>
    </lineage>
</organism>
<feature type="region of interest" description="Disordered" evidence="1">
    <location>
        <begin position="80"/>
        <end position="155"/>
    </location>
</feature>
<dbReference type="EMBL" id="GDJX01020950">
    <property type="protein sequence ID" value="JAT46986.1"/>
    <property type="molecule type" value="Transcribed_RNA"/>
</dbReference>